<feature type="region of interest" description="Disordered" evidence="1">
    <location>
        <begin position="79"/>
        <end position="101"/>
    </location>
</feature>
<dbReference type="Proteomes" id="UP000077202">
    <property type="component" value="Unassembled WGS sequence"/>
</dbReference>
<gene>
    <name evidence="2" type="ORF">AXG93_1504s1340</name>
</gene>
<accession>A0A176VN41</accession>
<sequence>MPKAITIALGKWISNIQLHPLVDWKKSKEAGMPTPMHARLSTWVDTLPNGDEREKNFLATQPQRSKAQPKARMLGRIQRADRSYENENGNANANADGCRDS</sequence>
<evidence type="ECO:0000313" key="3">
    <source>
        <dbReference type="Proteomes" id="UP000077202"/>
    </source>
</evidence>
<feature type="compositionally biased region" description="Low complexity" evidence="1">
    <location>
        <begin position="86"/>
        <end position="95"/>
    </location>
</feature>
<organism evidence="2 3">
    <name type="scientific">Marchantia polymorpha subsp. ruderalis</name>
    <dbReference type="NCBI Taxonomy" id="1480154"/>
    <lineage>
        <taxon>Eukaryota</taxon>
        <taxon>Viridiplantae</taxon>
        <taxon>Streptophyta</taxon>
        <taxon>Embryophyta</taxon>
        <taxon>Marchantiophyta</taxon>
        <taxon>Marchantiopsida</taxon>
        <taxon>Marchantiidae</taxon>
        <taxon>Marchantiales</taxon>
        <taxon>Marchantiaceae</taxon>
        <taxon>Marchantia</taxon>
    </lineage>
</organism>
<reference evidence="2" key="1">
    <citation type="submission" date="2016-03" db="EMBL/GenBank/DDBJ databases">
        <title>Mechanisms controlling the formation of the plant cell surface in tip-growing cells are functionally conserved among land plants.</title>
        <authorList>
            <person name="Honkanen S."/>
            <person name="Jones V.A."/>
            <person name="Morieri G."/>
            <person name="Champion C."/>
            <person name="Hetherington A.J."/>
            <person name="Kelly S."/>
            <person name="Saint-Marcoux D."/>
            <person name="Proust H."/>
            <person name="Prescott H."/>
            <person name="Dolan L."/>
        </authorList>
    </citation>
    <scope>NUCLEOTIDE SEQUENCE [LARGE SCALE GENOMIC DNA]</scope>
    <source>
        <tissue evidence="2">Whole gametophyte</tissue>
    </source>
</reference>
<comment type="caution">
    <text evidence="2">The sequence shown here is derived from an EMBL/GenBank/DDBJ whole genome shotgun (WGS) entry which is preliminary data.</text>
</comment>
<dbReference type="AlphaFoldDB" id="A0A176VN41"/>
<protein>
    <submittedName>
        <fullName evidence="2">Uncharacterized protein</fullName>
    </submittedName>
</protein>
<evidence type="ECO:0000256" key="1">
    <source>
        <dbReference type="SAM" id="MobiDB-lite"/>
    </source>
</evidence>
<dbReference type="EMBL" id="LVLJ01003222">
    <property type="protein sequence ID" value="OAE22324.1"/>
    <property type="molecule type" value="Genomic_DNA"/>
</dbReference>
<keyword evidence="3" id="KW-1185">Reference proteome</keyword>
<proteinExistence type="predicted"/>
<name>A0A176VN41_MARPO</name>
<evidence type="ECO:0000313" key="2">
    <source>
        <dbReference type="EMBL" id="OAE22324.1"/>
    </source>
</evidence>